<name>A0A9D3YPA1_DREPO</name>
<dbReference type="AlphaFoldDB" id="A0A9D3YPA1"/>
<dbReference type="Proteomes" id="UP000828390">
    <property type="component" value="Unassembled WGS sequence"/>
</dbReference>
<protein>
    <submittedName>
        <fullName evidence="1">Uncharacterized protein</fullName>
    </submittedName>
</protein>
<accession>A0A9D3YPA1</accession>
<evidence type="ECO:0000313" key="1">
    <source>
        <dbReference type="EMBL" id="KAH3702760.1"/>
    </source>
</evidence>
<comment type="caution">
    <text evidence="1">The sequence shown here is derived from an EMBL/GenBank/DDBJ whole genome shotgun (WGS) entry which is preliminary data.</text>
</comment>
<gene>
    <name evidence="1" type="ORF">DPMN_077786</name>
</gene>
<organism evidence="1 2">
    <name type="scientific">Dreissena polymorpha</name>
    <name type="common">Zebra mussel</name>
    <name type="synonym">Mytilus polymorpha</name>
    <dbReference type="NCBI Taxonomy" id="45954"/>
    <lineage>
        <taxon>Eukaryota</taxon>
        <taxon>Metazoa</taxon>
        <taxon>Spiralia</taxon>
        <taxon>Lophotrochozoa</taxon>
        <taxon>Mollusca</taxon>
        <taxon>Bivalvia</taxon>
        <taxon>Autobranchia</taxon>
        <taxon>Heteroconchia</taxon>
        <taxon>Euheterodonta</taxon>
        <taxon>Imparidentia</taxon>
        <taxon>Neoheterodontei</taxon>
        <taxon>Myida</taxon>
        <taxon>Dreissenoidea</taxon>
        <taxon>Dreissenidae</taxon>
        <taxon>Dreissena</taxon>
    </lineage>
</organism>
<proteinExistence type="predicted"/>
<dbReference type="EMBL" id="JAIWYP010000015">
    <property type="protein sequence ID" value="KAH3702760.1"/>
    <property type="molecule type" value="Genomic_DNA"/>
</dbReference>
<reference evidence="1" key="2">
    <citation type="submission" date="2020-11" db="EMBL/GenBank/DDBJ databases">
        <authorList>
            <person name="McCartney M.A."/>
            <person name="Auch B."/>
            <person name="Kono T."/>
            <person name="Mallez S."/>
            <person name="Becker A."/>
            <person name="Gohl D.M."/>
            <person name="Silverstein K.A.T."/>
            <person name="Koren S."/>
            <person name="Bechman K.B."/>
            <person name="Herman A."/>
            <person name="Abrahante J.E."/>
            <person name="Garbe J."/>
        </authorList>
    </citation>
    <scope>NUCLEOTIDE SEQUENCE</scope>
    <source>
        <strain evidence="1">Duluth1</strain>
        <tissue evidence="1">Whole animal</tissue>
    </source>
</reference>
<sequence>MRMRIIADYDCDYEYEDDKSYAAADNAAAVVFAFDVYDFDDPEDEKGTYNDNHVVVVFSDIDVTFGGVDVDEDYINNKQQFAVLKRIK</sequence>
<keyword evidence="2" id="KW-1185">Reference proteome</keyword>
<reference evidence="1" key="1">
    <citation type="journal article" date="2019" name="bioRxiv">
        <title>The Genome of the Zebra Mussel, Dreissena polymorpha: A Resource for Invasive Species Research.</title>
        <authorList>
            <person name="McCartney M.A."/>
            <person name="Auch B."/>
            <person name="Kono T."/>
            <person name="Mallez S."/>
            <person name="Zhang Y."/>
            <person name="Obille A."/>
            <person name="Becker A."/>
            <person name="Abrahante J.E."/>
            <person name="Garbe J."/>
            <person name="Badalamenti J.P."/>
            <person name="Herman A."/>
            <person name="Mangelson H."/>
            <person name="Liachko I."/>
            <person name="Sullivan S."/>
            <person name="Sone E.D."/>
            <person name="Koren S."/>
            <person name="Silverstein K.A.T."/>
            <person name="Beckman K.B."/>
            <person name="Gohl D.M."/>
        </authorList>
    </citation>
    <scope>NUCLEOTIDE SEQUENCE</scope>
    <source>
        <strain evidence="1">Duluth1</strain>
        <tissue evidence="1">Whole animal</tissue>
    </source>
</reference>
<evidence type="ECO:0000313" key="2">
    <source>
        <dbReference type="Proteomes" id="UP000828390"/>
    </source>
</evidence>